<keyword evidence="3" id="KW-1185">Reference proteome</keyword>
<name>A0A8J5UKL9_9ASCO</name>
<reference evidence="2 3" key="1">
    <citation type="journal article" date="2021" name="DNA Res.">
        <title>Genome analysis of Candida subhashii reveals its hybrid nature and dual mitochondrial genome conformations.</title>
        <authorList>
            <person name="Mixao V."/>
            <person name="Hegedusova E."/>
            <person name="Saus E."/>
            <person name="Pryszcz L.P."/>
            <person name="Cillingova A."/>
            <person name="Nosek J."/>
            <person name="Gabaldon T."/>
        </authorList>
    </citation>
    <scope>NUCLEOTIDE SEQUENCE [LARGE SCALE GENOMIC DNA]</scope>
    <source>
        <strain evidence="2 3">CBS 10753</strain>
    </source>
</reference>
<evidence type="ECO:0000313" key="2">
    <source>
        <dbReference type="EMBL" id="KAG7662131.1"/>
    </source>
</evidence>
<dbReference type="EMBL" id="JAGSYN010000184">
    <property type="protein sequence ID" value="KAG7662131.1"/>
    <property type="molecule type" value="Genomic_DNA"/>
</dbReference>
<proteinExistence type="predicted"/>
<evidence type="ECO:0000256" key="1">
    <source>
        <dbReference type="SAM" id="MobiDB-lite"/>
    </source>
</evidence>
<evidence type="ECO:0000313" key="3">
    <source>
        <dbReference type="Proteomes" id="UP000694255"/>
    </source>
</evidence>
<comment type="caution">
    <text evidence="2">The sequence shown here is derived from an EMBL/GenBank/DDBJ whole genome shotgun (WGS) entry which is preliminary data.</text>
</comment>
<accession>A0A8J5UKL9</accession>
<dbReference type="AlphaFoldDB" id="A0A8J5UKL9"/>
<gene>
    <name evidence="2" type="ORF">J8A68_004393</name>
</gene>
<dbReference type="RefSeq" id="XP_049262364.1">
    <property type="nucleotide sequence ID" value="XM_049408346.1"/>
</dbReference>
<feature type="compositionally biased region" description="Polar residues" evidence="1">
    <location>
        <begin position="131"/>
        <end position="148"/>
    </location>
</feature>
<protein>
    <submittedName>
        <fullName evidence="2">Uncharacterized protein</fullName>
    </submittedName>
</protein>
<sequence>MITLTADELIEYYLNLPNERQSPSLKSYIIKNRIEFEKQLLDSIESSSSPAIIATPSINEEVEPPNAIDLNLIEIDEDTLIQQADEACVSSVNDIATRNFVDEQMIHKQAFLQEIEGKGLTLKRQRANESDGGSSKTQASNKTIPMNY</sequence>
<dbReference type="GeneID" id="73471193"/>
<dbReference type="Proteomes" id="UP000694255">
    <property type="component" value="Unassembled WGS sequence"/>
</dbReference>
<organism evidence="2 3">
    <name type="scientific">[Candida] subhashii</name>
    <dbReference type="NCBI Taxonomy" id="561895"/>
    <lineage>
        <taxon>Eukaryota</taxon>
        <taxon>Fungi</taxon>
        <taxon>Dikarya</taxon>
        <taxon>Ascomycota</taxon>
        <taxon>Saccharomycotina</taxon>
        <taxon>Pichiomycetes</taxon>
        <taxon>Debaryomycetaceae</taxon>
        <taxon>Spathaspora</taxon>
    </lineage>
</organism>
<feature type="region of interest" description="Disordered" evidence="1">
    <location>
        <begin position="123"/>
        <end position="148"/>
    </location>
</feature>